<evidence type="ECO:0000313" key="2">
    <source>
        <dbReference type="EMBL" id="KAL1559518.1"/>
    </source>
</evidence>
<dbReference type="Proteomes" id="UP001567538">
    <property type="component" value="Unassembled WGS sequence"/>
</dbReference>
<feature type="compositionally biased region" description="Basic and acidic residues" evidence="1">
    <location>
        <begin position="355"/>
        <end position="364"/>
    </location>
</feature>
<feature type="region of interest" description="Disordered" evidence="1">
    <location>
        <begin position="328"/>
        <end position="365"/>
    </location>
</feature>
<proteinExistence type="predicted"/>
<organism evidence="2 3">
    <name type="scientific">Salvia divinorum</name>
    <name type="common">Maria pastora</name>
    <name type="synonym">Diviner's sage</name>
    <dbReference type="NCBI Taxonomy" id="28513"/>
    <lineage>
        <taxon>Eukaryota</taxon>
        <taxon>Viridiplantae</taxon>
        <taxon>Streptophyta</taxon>
        <taxon>Embryophyta</taxon>
        <taxon>Tracheophyta</taxon>
        <taxon>Spermatophyta</taxon>
        <taxon>Magnoliopsida</taxon>
        <taxon>eudicotyledons</taxon>
        <taxon>Gunneridae</taxon>
        <taxon>Pentapetalae</taxon>
        <taxon>asterids</taxon>
        <taxon>lamiids</taxon>
        <taxon>Lamiales</taxon>
        <taxon>Lamiaceae</taxon>
        <taxon>Nepetoideae</taxon>
        <taxon>Mentheae</taxon>
        <taxon>Salviinae</taxon>
        <taxon>Salvia</taxon>
        <taxon>Salvia subgen. Calosphace</taxon>
    </lineage>
</organism>
<comment type="caution">
    <text evidence="2">The sequence shown here is derived from an EMBL/GenBank/DDBJ whole genome shotgun (WGS) entry which is preliminary data.</text>
</comment>
<dbReference type="EMBL" id="JBEAFC010000004">
    <property type="protein sequence ID" value="KAL1559518.1"/>
    <property type="molecule type" value="Genomic_DNA"/>
</dbReference>
<evidence type="ECO:0000313" key="3">
    <source>
        <dbReference type="Proteomes" id="UP001567538"/>
    </source>
</evidence>
<accession>A0ABD1HVE6</accession>
<keyword evidence="3" id="KW-1185">Reference proteome</keyword>
<sequence length="434" mass="49858">MEAAKEAAEEATGKIRLVEPNYTKFLVNLDNDMIQRMITFEDEETRREFVGRLTGGMTTKSGKKIHLDSLHFLKAEEKFLEYISGIGFDWLLGTQVPDVPEILAQEFFTSFRFKNTTDLQKRSISFRFFGTEIRMNLTEWSVRLGLFSEEQAEAGAWTEREIGKPKAFRDFDPHAVWRSITHSKAPPFQSDQAGGFHIKIPVLRLAQVFLGYNLLGKANLTAPVTMVELYFMWCMKEQKKVHLGYWLAHVCHAIAIHPNLPLHTCHILGEFVRRNCQIHPAAGLPQLPKCPAPEDLDLNLLIRLKFLKVVDKEMRFYIEGGYKRSAVGDNSKGRVESSDGRDDGQTSRNSVVTREAMEEQKRLTEAQTSQIVMAVGSLERSISRMMERLPLQHEQRQKQSSLLPHEERRTTERPSGSFRGRHERRPSPPPPRRK</sequence>
<protein>
    <recommendedName>
        <fullName evidence="4">Aminotransferase-like plant mobile domain-containing protein</fullName>
    </recommendedName>
</protein>
<evidence type="ECO:0008006" key="4">
    <source>
        <dbReference type="Google" id="ProtNLM"/>
    </source>
</evidence>
<gene>
    <name evidence="2" type="ORF">AAHA92_09853</name>
</gene>
<feature type="compositionally biased region" description="Basic and acidic residues" evidence="1">
    <location>
        <begin position="331"/>
        <end position="345"/>
    </location>
</feature>
<reference evidence="2 3" key="1">
    <citation type="submission" date="2024-06" db="EMBL/GenBank/DDBJ databases">
        <title>A chromosome level genome sequence of Diviner's sage (Salvia divinorum).</title>
        <authorList>
            <person name="Ford S.A."/>
            <person name="Ro D.-K."/>
            <person name="Ness R.W."/>
            <person name="Phillips M.A."/>
        </authorList>
    </citation>
    <scope>NUCLEOTIDE SEQUENCE [LARGE SCALE GENOMIC DNA]</scope>
    <source>
        <strain evidence="2">SAF-2024a</strain>
        <tissue evidence="2">Leaf</tissue>
    </source>
</reference>
<name>A0ABD1HVE6_SALDI</name>
<dbReference type="AlphaFoldDB" id="A0ABD1HVE6"/>
<feature type="region of interest" description="Disordered" evidence="1">
    <location>
        <begin position="390"/>
        <end position="434"/>
    </location>
</feature>
<evidence type="ECO:0000256" key="1">
    <source>
        <dbReference type="SAM" id="MobiDB-lite"/>
    </source>
</evidence>